<dbReference type="Proteomes" id="UP000799441">
    <property type="component" value="Unassembled WGS sequence"/>
</dbReference>
<feature type="compositionally biased region" description="Polar residues" evidence="1">
    <location>
        <begin position="179"/>
        <end position="198"/>
    </location>
</feature>
<protein>
    <submittedName>
        <fullName evidence="2">Uncharacterized protein</fullName>
    </submittedName>
</protein>
<dbReference type="OrthoDB" id="3882058at2759"/>
<proteinExistence type="predicted"/>
<accession>A0A9P4QAT5</accession>
<feature type="region of interest" description="Disordered" evidence="1">
    <location>
        <begin position="277"/>
        <end position="302"/>
    </location>
</feature>
<reference evidence="2" key="1">
    <citation type="journal article" date="2020" name="Stud. Mycol.">
        <title>101 Dothideomycetes genomes: a test case for predicting lifestyles and emergence of pathogens.</title>
        <authorList>
            <person name="Haridas S."/>
            <person name="Albert R."/>
            <person name="Binder M."/>
            <person name="Bloem J."/>
            <person name="Labutti K."/>
            <person name="Salamov A."/>
            <person name="Andreopoulos B."/>
            <person name="Baker S."/>
            <person name="Barry K."/>
            <person name="Bills G."/>
            <person name="Bluhm B."/>
            <person name="Cannon C."/>
            <person name="Castanera R."/>
            <person name="Culley D."/>
            <person name="Daum C."/>
            <person name="Ezra D."/>
            <person name="Gonzalez J."/>
            <person name="Henrissat B."/>
            <person name="Kuo A."/>
            <person name="Liang C."/>
            <person name="Lipzen A."/>
            <person name="Lutzoni F."/>
            <person name="Magnuson J."/>
            <person name="Mondo S."/>
            <person name="Nolan M."/>
            <person name="Ohm R."/>
            <person name="Pangilinan J."/>
            <person name="Park H.-J."/>
            <person name="Ramirez L."/>
            <person name="Alfaro M."/>
            <person name="Sun H."/>
            <person name="Tritt A."/>
            <person name="Yoshinaga Y."/>
            <person name="Zwiers L.-H."/>
            <person name="Turgeon B."/>
            <person name="Goodwin S."/>
            <person name="Spatafora J."/>
            <person name="Crous P."/>
            <person name="Grigoriev I."/>
        </authorList>
    </citation>
    <scope>NUCLEOTIDE SEQUENCE</scope>
    <source>
        <strain evidence="2">CBS 116435</strain>
    </source>
</reference>
<feature type="compositionally biased region" description="Acidic residues" evidence="1">
    <location>
        <begin position="69"/>
        <end position="78"/>
    </location>
</feature>
<evidence type="ECO:0000313" key="2">
    <source>
        <dbReference type="EMBL" id="KAF2721496.1"/>
    </source>
</evidence>
<comment type="caution">
    <text evidence="2">The sequence shown here is derived from an EMBL/GenBank/DDBJ whole genome shotgun (WGS) entry which is preliminary data.</text>
</comment>
<organism evidence="2 3">
    <name type="scientific">Polychaeton citri CBS 116435</name>
    <dbReference type="NCBI Taxonomy" id="1314669"/>
    <lineage>
        <taxon>Eukaryota</taxon>
        <taxon>Fungi</taxon>
        <taxon>Dikarya</taxon>
        <taxon>Ascomycota</taxon>
        <taxon>Pezizomycotina</taxon>
        <taxon>Dothideomycetes</taxon>
        <taxon>Dothideomycetidae</taxon>
        <taxon>Capnodiales</taxon>
        <taxon>Capnodiaceae</taxon>
        <taxon>Polychaeton</taxon>
    </lineage>
</organism>
<gene>
    <name evidence="2" type="ORF">K431DRAFT_224141</name>
</gene>
<feature type="compositionally biased region" description="Basic residues" evidence="1">
    <location>
        <begin position="148"/>
        <end position="157"/>
    </location>
</feature>
<evidence type="ECO:0000256" key="1">
    <source>
        <dbReference type="SAM" id="MobiDB-lite"/>
    </source>
</evidence>
<feature type="region of interest" description="Disordered" evidence="1">
    <location>
        <begin position="1"/>
        <end position="202"/>
    </location>
</feature>
<name>A0A9P4QAT5_9PEZI</name>
<sequence>MSSPGVPPSPHYSPSHSRDSSGASNVSSPITSTFSNRGHNRWPSSTSSIGTQPDSPVNVSKSPLHDLVEDPAERDDANDGSWTMGGANGGSEDQDVDEEPLCICDTPFCEHRRPSIPTQPASSPAPEWTPGDDYFADGTASLPEPSSKRRRSGHVSRHSLSQRLSKRWPSLSKRGQDHQPMTSVSSFSVHSAPPSRSVSMRLPSARRALAGHVDDRRSCTSGFVPPANTPEKMATSSPKEPATPISPINIPPIPGDDPIDRQELARTPLLPPVLDHKHETQEELQSPLQSPTIAVPGSGYSAASTPVSGPLVPGMITPPLSAKPSTASMRLGHQIPPTSEIPPIAISEEQDPWAIRLGHANFHIYPKPYLPTLCTGKACRQLLDDWESARLEYMRHAARISEHYGPTSHTFKLSEQKWAEIDATWRSYHEEATSQAEACGEAPHFQSLAQTAPLSKMPSMEDDQPEGKFPKVDQSDIVGPMVQYARIHRQPSKRHSILRIFTDPTSLISRSSFNMRR</sequence>
<dbReference type="AlphaFoldDB" id="A0A9P4QAT5"/>
<feature type="compositionally biased region" description="Polar residues" evidence="1">
    <location>
        <begin position="22"/>
        <end position="61"/>
    </location>
</feature>
<keyword evidence="3" id="KW-1185">Reference proteome</keyword>
<feature type="compositionally biased region" description="Polar residues" evidence="1">
    <location>
        <begin position="283"/>
        <end position="292"/>
    </location>
</feature>
<feature type="region of interest" description="Disordered" evidence="1">
    <location>
        <begin position="216"/>
        <end position="261"/>
    </location>
</feature>
<dbReference type="EMBL" id="MU003790">
    <property type="protein sequence ID" value="KAF2721496.1"/>
    <property type="molecule type" value="Genomic_DNA"/>
</dbReference>
<evidence type="ECO:0000313" key="3">
    <source>
        <dbReference type="Proteomes" id="UP000799441"/>
    </source>
</evidence>
<feature type="compositionally biased region" description="Pro residues" evidence="1">
    <location>
        <begin position="1"/>
        <end position="11"/>
    </location>
</feature>